<proteinExistence type="predicted"/>
<dbReference type="EMBL" id="JBHOMY010000022">
    <property type="protein sequence ID" value="MFC1456847.1"/>
    <property type="molecule type" value="Genomic_DNA"/>
</dbReference>
<accession>A0ABV6Y6F7</accession>
<comment type="caution">
    <text evidence="1">The sequence shown here is derived from an EMBL/GenBank/DDBJ whole genome shotgun (WGS) entry which is preliminary data.</text>
</comment>
<sequence>MSFDIHLIDATQSKSAVEVQALIGEVLSRHAARLVRLSEIEHVTPEGRTLRAAVENIEGPNDLRIEWYGPSEEGGRTSAQATPRDGSLRDTCKIIYDMAAHVPWIIAPTMEGEVFLQPIESRDIPISYDDFPPVTVIENADALEMILSKGLDQWLGYRNRILGIPQNK</sequence>
<reference evidence="1 2" key="1">
    <citation type="submission" date="2024-09" db="EMBL/GenBank/DDBJ databases">
        <title>Nodulacao em especies de Leguminosae Basais da Amazonia e Caracterizacao dos Rizobios e Bacterias Associadas aos Nodulos.</title>
        <authorList>
            <person name="Jambeiro I.C.A."/>
            <person name="Lopes I.S."/>
            <person name="Aguiar E.R.G.R."/>
            <person name="Santos A.F.J."/>
            <person name="Dos Santos J.M.F."/>
            <person name="Gross E."/>
        </authorList>
    </citation>
    <scope>NUCLEOTIDE SEQUENCE [LARGE SCALE GENOMIC DNA]</scope>
    <source>
        <strain evidence="1 2">BRUESC1165</strain>
    </source>
</reference>
<dbReference type="Proteomes" id="UP001593940">
    <property type="component" value="Unassembled WGS sequence"/>
</dbReference>
<evidence type="ECO:0000313" key="2">
    <source>
        <dbReference type="Proteomes" id="UP001593940"/>
    </source>
</evidence>
<evidence type="ECO:0000313" key="1">
    <source>
        <dbReference type="EMBL" id="MFC1456847.1"/>
    </source>
</evidence>
<protein>
    <submittedName>
        <fullName evidence="1">Uncharacterized protein</fullName>
    </submittedName>
</protein>
<gene>
    <name evidence="1" type="ORF">ACETIH_08980</name>
</gene>
<name>A0ABV6Y6F7_9HYPH</name>
<organism evidence="1 2">
    <name type="scientific">Microvirga arabica</name>
    <dbReference type="NCBI Taxonomy" id="1128671"/>
    <lineage>
        <taxon>Bacteria</taxon>
        <taxon>Pseudomonadati</taxon>
        <taxon>Pseudomonadota</taxon>
        <taxon>Alphaproteobacteria</taxon>
        <taxon>Hyphomicrobiales</taxon>
        <taxon>Methylobacteriaceae</taxon>
        <taxon>Microvirga</taxon>
    </lineage>
</organism>
<dbReference type="RefSeq" id="WP_203273095.1">
    <property type="nucleotide sequence ID" value="NZ_JAFBID010000036.1"/>
</dbReference>
<keyword evidence="2" id="KW-1185">Reference proteome</keyword>